<dbReference type="InterPro" id="IPR029045">
    <property type="entry name" value="ClpP/crotonase-like_dom_sf"/>
</dbReference>
<proteinExistence type="predicted"/>
<keyword evidence="2" id="KW-1185">Reference proteome</keyword>
<protein>
    <submittedName>
        <fullName evidence="1">Enoyl-CoA hydratase/isomerase family protein</fullName>
    </submittedName>
</protein>
<dbReference type="PANTHER" id="PTHR11941:SF54">
    <property type="entry name" value="ENOYL-COA HYDRATASE, MITOCHONDRIAL"/>
    <property type="match status" value="1"/>
</dbReference>
<dbReference type="AlphaFoldDB" id="A0A6P0HKP8"/>
<sequence length="336" mass="34919">MAVTTTVDLRGGLDASGRPRQPLVVVDLARVAPDGNLVAALARHRDGIVVGVSDEALPDAPATRALLDALDVLLAPSAPGTAHAGGRADLATLTAVVEAAPVAAVTLKRVLRAGEGIAADAALTLESLAYSTLLAGAEFQRWLADRDRRGGDDRPERVEVARSDAGLTIRLARPWRRNAVDAAMRDALHDALEIAHLDPSVEEVVLRGDGPDFSAGGDLDEFGSAGDVAVAALVRTSHSVARSAHELGPRLRCEVHGACVGAGVEIPSFASHVTATADAWFQLPEVRMGLVPGAGGTVGIPRRIGRWRTAYMALTAGRIDAATALAWGLVDERTVP</sequence>
<reference evidence="1 2" key="1">
    <citation type="journal article" date="2014" name="Int. J. Syst. Evol. Microbiol.">
        <title>Nocardioides zeae sp. nov., isolated from the stem of Zea mays.</title>
        <authorList>
            <person name="Glaeser S.P."/>
            <person name="McInroy J.A."/>
            <person name="Busse H.J."/>
            <person name="Kampfer P."/>
        </authorList>
    </citation>
    <scope>NUCLEOTIDE SEQUENCE [LARGE SCALE GENOMIC DNA]</scope>
    <source>
        <strain evidence="1 2">JCM 30728</strain>
    </source>
</reference>
<dbReference type="Gene3D" id="3.90.226.10">
    <property type="entry name" value="2-enoyl-CoA Hydratase, Chain A, domain 1"/>
    <property type="match status" value="1"/>
</dbReference>
<dbReference type="GO" id="GO:0016853">
    <property type="term" value="F:isomerase activity"/>
    <property type="evidence" value="ECO:0007669"/>
    <property type="project" value="UniProtKB-KW"/>
</dbReference>
<evidence type="ECO:0000313" key="1">
    <source>
        <dbReference type="EMBL" id="NEN79166.1"/>
    </source>
</evidence>
<dbReference type="EMBL" id="JAAGXA010000008">
    <property type="protein sequence ID" value="NEN79166.1"/>
    <property type="molecule type" value="Genomic_DNA"/>
</dbReference>
<name>A0A6P0HKP8_9ACTN</name>
<accession>A0A6P0HKP8</accession>
<gene>
    <name evidence="1" type="ORF">G3T38_12840</name>
</gene>
<dbReference type="Proteomes" id="UP000468687">
    <property type="component" value="Unassembled WGS sequence"/>
</dbReference>
<organism evidence="1 2">
    <name type="scientific">Nocardioides zeae</name>
    <dbReference type="NCBI Taxonomy" id="1457234"/>
    <lineage>
        <taxon>Bacteria</taxon>
        <taxon>Bacillati</taxon>
        <taxon>Actinomycetota</taxon>
        <taxon>Actinomycetes</taxon>
        <taxon>Propionibacteriales</taxon>
        <taxon>Nocardioidaceae</taxon>
        <taxon>Nocardioides</taxon>
    </lineage>
</organism>
<dbReference type="InterPro" id="IPR001753">
    <property type="entry name" value="Enoyl-CoA_hydra/iso"/>
</dbReference>
<dbReference type="SUPFAM" id="SSF52096">
    <property type="entry name" value="ClpP/crotonase"/>
    <property type="match status" value="1"/>
</dbReference>
<dbReference type="GO" id="GO:0006635">
    <property type="term" value="P:fatty acid beta-oxidation"/>
    <property type="evidence" value="ECO:0007669"/>
    <property type="project" value="TreeGrafter"/>
</dbReference>
<dbReference type="CDD" id="cd06558">
    <property type="entry name" value="crotonase-like"/>
    <property type="match status" value="1"/>
</dbReference>
<dbReference type="PANTHER" id="PTHR11941">
    <property type="entry name" value="ENOYL-COA HYDRATASE-RELATED"/>
    <property type="match status" value="1"/>
</dbReference>
<comment type="caution">
    <text evidence="1">The sequence shown here is derived from an EMBL/GenBank/DDBJ whole genome shotgun (WGS) entry which is preliminary data.</text>
</comment>
<keyword evidence="1" id="KW-0413">Isomerase</keyword>
<dbReference type="Pfam" id="PF00378">
    <property type="entry name" value="ECH_1"/>
    <property type="match status" value="1"/>
</dbReference>
<evidence type="ECO:0000313" key="2">
    <source>
        <dbReference type="Proteomes" id="UP000468687"/>
    </source>
</evidence>